<protein>
    <submittedName>
        <fullName evidence="4">ABC transporter ATP-binding protein</fullName>
    </submittedName>
</protein>
<dbReference type="Proteomes" id="UP000824071">
    <property type="component" value="Unassembled WGS sequence"/>
</dbReference>
<dbReference type="Gene3D" id="3.40.50.300">
    <property type="entry name" value="P-loop containing nucleotide triphosphate hydrolases"/>
    <property type="match status" value="1"/>
</dbReference>
<evidence type="ECO:0000313" key="5">
    <source>
        <dbReference type="Proteomes" id="UP000824071"/>
    </source>
</evidence>
<dbReference type="InterPro" id="IPR027417">
    <property type="entry name" value="P-loop_NTPase"/>
</dbReference>
<dbReference type="CDD" id="cd03230">
    <property type="entry name" value="ABC_DR_subfamily_A"/>
    <property type="match status" value="1"/>
</dbReference>
<dbReference type="AlphaFoldDB" id="A0A9D1IFC8"/>
<proteinExistence type="predicted"/>
<accession>A0A9D1IFC8</accession>
<dbReference type="GO" id="GO:0005524">
    <property type="term" value="F:ATP binding"/>
    <property type="evidence" value="ECO:0007669"/>
    <property type="project" value="UniProtKB-KW"/>
</dbReference>
<dbReference type="EMBL" id="DVMW01000037">
    <property type="protein sequence ID" value="HIU36248.1"/>
    <property type="molecule type" value="Genomic_DNA"/>
</dbReference>
<sequence length="302" mass="33799">MIEVRDVTKRFGDFTAIDGIRFTVGDGSLYGLIGYNGAGKTTLLKTITGVYMADAGEVLLDGENAFDNERMKQHMFYVPDEIYFGPYASMERMAKFYAGYYPDFSFDTFRELAGVFSLDTKARLNGFSKGMQRQAEVVLAFATQPSFLLFDETFDGLDPAKRALIKNLIHEYMRERNASVVVSSHDLHELEGLCDHFGLINGKRLALDASISELSENRAKFRLVFPESVTQDDLKKAGLDVRSFKPDGKILTITVKGSAESAAEKLRALNPAMLESLPLTLEEVFLDEMEGTDYDFAKIFSK</sequence>
<dbReference type="SMART" id="SM00382">
    <property type="entry name" value="AAA"/>
    <property type="match status" value="1"/>
</dbReference>
<comment type="caution">
    <text evidence="4">The sequence shown here is derived from an EMBL/GenBank/DDBJ whole genome shotgun (WGS) entry which is preliminary data.</text>
</comment>
<name>A0A9D1IFC8_9FIRM</name>
<dbReference type="InterPro" id="IPR003439">
    <property type="entry name" value="ABC_transporter-like_ATP-bd"/>
</dbReference>
<evidence type="ECO:0000259" key="3">
    <source>
        <dbReference type="PROSITE" id="PS50893"/>
    </source>
</evidence>
<organism evidence="4 5">
    <name type="scientific">Candidatus Fimenecus excrementigallinarum</name>
    <dbReference type="NCBI Taxonomy" id="2840816"/>
    <lineage>
        <taxon>Bacteria</taxon>
        <taxon>Bacillati</taxon>
        <taxon>Bacillota</taxon>
        <taxon>Clostridia</taxon>
        <taxon>Candidatus Fimenecus</taxon>
    </lineage>
</organism>
<evidence type="ECO:0000256" key="1">
    <source>
        <dbReference type="ARBA" id="ARBA00022741"/>
    </source>
</evidence>
<evidence type="ECO:0000313" key="4">
    <source>
        <dbReference type="EMBL" id="HIU36248.1"/>
    </source>
</evidence>
<reference evidence="4" key="2">
    <citation type="journal article" date="2021" name="PeerJ">
        <title>Extensive microbial diversity within the chicken gut microbiome revealed by metagenomics and culture.</title>
        <authorList>
            <person name="Gilroy R."/>
            <person name="Ravi A."/>
            <person name="Getino M."/>
            <person name="Pursley I."/>
            <person name="Horton D.L."/>
            <person name="Alikhan N.F."/>
            <person name="Baker D."/>
            <person name="Gharbi K."/>
            <person name="Hall N."/>
            <person name="Watson M."/>
            <person name="Adriaenssens E.M."/>
            <person name="Foster-Nyarko E."/>
            <person name="Jarju S."/>
            <person name="Secka A."/>
            <person name="Antonio M."/>
            <person name="Oren A."/>
            <person name="Chaudhuri R.R."/>
            <person name="La Ragione R."/>
            <person name="Hildebrand F."/>
            <person name="Pallen M.J."/>
        </authorList>
    </citation>
    <scope>NUCLEOTIDE SEQUENCE</scope>
    <source>
        <strain evidence="4">ChiGjej1B1-19959</strain>
    </source>
</reference>
<dbReference type="SUPFAM" id="SSF52540">
    <property type="entry name" value="P-loop containing nucleoside triphosphate hydrolases"/>
    <property type="match status" value="1"/>
</dbReference>
<dbReference type="InterPro" id="IPR003593">
    <property type="entry name" value="AAA+_ATPase"/>
</dbReference>
<reference evidence="4" key="1">
    <citation type="submission" date="2020-10" db="EMBL/GenBank/DDBJ databases">
        <authorList>
            <person name="Gilroy R."/>
        </authorList>
    </citation>
    <scope>NUCLEOTIDE SEQUENCE</scope>
    <source>
        <strain evidence="4">ChiGjej1B1-19959</strain>
    </source>
</reference>
<evidence type="ECO:0000256" key="2">
    <source>
        <dbReference type="ARBA" id="ARBA00022840"/>
    </source>
</evidence>
<dbReference type="PANTHER" id="PTHR43158:SF10">
    <property type="entry name" value="ABC TRANSPORTER ATP-BINDING PROTEIN YTRB"/>
    <property type="match status" value="1"/>
</dbReference>
<gene>
    <name evidence="4" type="ORF">IAC53_06585</name>
</gene>
<dbReference type="PROSITE" id="PS50893">
    <property type="entry name" value="ABC_TRANSPORTER_2"/>
    <property type="match status" value="1"/>
</dbReference>
<dbReference type="Pfam" id="PF00005">
    <property type="entry name" value="ABC_tran"/>
    <property type="match status" value="1"/>
</dbReference>
<dbReference type="PANTHER" id="PTHR43158">
    <property type="entry name" value="SKFA PEPTIDE EXPORT ATP-BINDING PROTEIN SKFE"/>
    <property type="match status" value="1"/>
</dbReference>
<keyword evidence="2 4" id="KW-0067">ATP-binding</keyword>
<feature type="domain" description="ABC transporter" evidence="3">
    <location>
        <begin position="2"/>
        <end position="227"/>
    </location>
</feature>
<keyword evidence="1" id="KW-0547">Nucleotide-binding</keyword>
<dbReference type="GO" id="GO:0016887">
    <property type="term" value="F:ATP hydrolysis activity"/>
    <property type="evidence" value="ECO:0007669"/>
    <property type="project" value="InterPro"/>
</dbReference>